<comment type="caution">
    <text evidence="1">The sequence shown here is derived from an EMBL/GenBank/DDBJ whole genome shotgun (WGS) entry which is preliminary data.</text>
</comment>
<dbReference type="STRING" id="1049789.LEP1GSC050_1108"/>
<dbReference type="Proteomes" id="UP000015454">
    <property type="component" value="Unassembled WGS sequence"/>
</dbReference>
<proteinExistence type="predicted"/>
<name>T0FGL1_9LEPT</name>
<protein>
    <submittedName>
        <fullName evidence="1">Uncharacterized protein</fullName>
    </submittedName>
</protein>
<dbReference type="AlphaFoldDB" id="T0FGL1"/>
<evidence type="ECO:0000313" key="1">
    <source>
        <dbReference type="EMBL" id="EQA47056.1"/>
    </source>
</evidence>
<keyword evidence="2" id="KW-1185">Reference proteome</keyword>
<accession>T0FGL1</accession>
<sequence>MRIPMRIIGFFAVFFKDIITGKCSDFDASIRYVPRSRRSGSIRFDQKAFRKKQVQNYLSDKRFNNLFLISYLRPSKITDSSVYCY</sequence>
<dbReference type="EMBL" id="AHMO02000004">
    <property type="protein sequence ID" value="EQA47056.1"/>
    <property type="molecule type" value="Genomic_DNA"/>
</dbReference>
<gene>
    <name evidence="1" type="ORF">LEP1GSC050_1108</name>
</gene>
<evidence type="ECO:0000313" key="2">
    <source>
        <dbReference type="Proteomes" id="UP000015454"/>
    </source>
</evidence>
<reference evidence="1" key="1">
    <citation type="submission" date="2013-05" db="EMBL/GenBank/DDBJ databases">
        <authorList>
            <person name="Harkins D.M."/>
            <person name="Durkin A.S."/>
            <person name="Brinkac L.M."/>
            <person name="Haft D.H."/>
            <person name="Selengut J.D."/>
            <person name="Sanka R."/>
            <person name="DePew J."/>
            <person name="Purushe J."/>
            <person name="Hartskeerl R.A."/>
            <person name="Ahmed A."/>
            <person name="van der Linden H."/>
            <person name="Goris M.G.A."/>
            <person name="Vinetz J.M."/>
            <person name="Sutton G.G."/>
            <person name="Nierman W.C."/>
            <person name="Fouts D.E."/>
        </authorList>
    </citation>
    <scope>NUCLEOTIDE SEQUENCE [LARGE SCALE GENOMIC DNA]</scope>
    <source>
        <strain evidence="1">5399</strain>
    </source>
</reference>
<organism evidence="1 2">
    <name type="scientific">Leptospira broomii serovar Hurstbridge str. 5399</name>
    <dbReference type="NCBI Taxonomy" id="1049789"/>
    <lineage>
        <taxon>Bacteria</taxon>
        <taxon>Pseudomonadati</taxon>
        <taxon>Spirochaetota</taxon>
        <taxon>Spirochaetia</taxon>
        <taxon>Leptospirales</taxon>
        <taxon>Leptospiraceae</taxon>
        <taxon>Leptospira</taxon>
    </lineage>
</organism>